<keyword evidence="2" id="KW-1133">Transmembrane helix</keyword>
<evidence type="ECO:0000256" key="1">
    <source>
        <dbReference type="SAM" id="MobiDB-lite"/>
    </source>
</evidence>
<keyword evidence="2" id="KW-0472">Membrane</keyword>
<protein>
    <submittedName>
        <fullName evidence="3">PrgI family protein</fullName>
    </submittedName>
</protein>
<feature type="region of interest" description="Disordered" evidence="1">
    <location>
        <begin position="114"/>
        <end position="149"/>
    </location>
</feature>
<proteinExistence type="predicted"/>
<feature type="transmembrane region" description="Helical" evidence="2">
    <location>
        <begin position="52"/>
        <end position="72"/>
    </location>
</feature>
<dbReference type="Proteomes" id="UP000602647">
    <property type="component" value="Unassembled WGS sequence"/>
</dbReference>
<comment type="caution">
    <text evidence="3">The sequence shown here is derived from an EMBL/GenBank/DDBJ whole genome shotgun (WGS) entry which is preliminary data.</text>
</comment>
<evidence type="ECO:0000256" key="2">
    <source>
        <dbReference type="SAM" id="Phobius"/>
    </source>
</evidence>
<sequence>MKLETRINKEIRNYSEQIFFGMNLRETFFSAAAVVASITTYFAAIPYFHVEIVSWLCILAAAPFGFLGFFHWHELSAEQIAMLLLKEACSPRIMLYKSRNVFYELEQEVQKRGNQNTYKIGKKTKKSKKKKDSTGSDSSPERKRWHLFL</sequence>
<feature type="transmembrane region" description="Helical" evidence="2">
    <location>
        <begin position="27"/>
        <end position="46"/>
    </location>
</feature>
<feature type="compositionally biased region" description="Basic residues" evidence="1">
    <location>
        <begin position="120"/>
        <end position="131"/>
    </location>
</feature>
<dbReference type="EMBL" id="JACRYT010000005">
    <property type="protein sequence ID" value="MBC6679557.1"/>
    <property type="molecule type" value="Genomic_DNA"/>
</dbReference>
<evidence type="ECO:0000313" key="4">
    <source>
        <dbReference type="Proteomes" id="UP000602647"/>
    </source>
</evidence>
<dbReference type="InterPro" id="IPR024414">
    <property type="entry name" value="Uncharacterised_PrgI"/>
</dbReference>
<accession>A0A923SQE8</accession>
<reference evidence="3" key="1">
    <citation type="submission" date="2020-08" db="EMBL/GenBank/DDBJ databases">
        <title>Genome public.</title>
        <authorList>
            <person name="Liu C."/>
            <person name="Sun Q."/>
        </authorList>
    </citation>
    <scope>NUCLEOTIDE SEQUENCE</scope>
    <source>
        <strain evidence="3">BX12</strain>
    </source>
</reference>
<organism evidence="3 4">
    <name type="scientific">Zhenpiania hominis</name>
    <dbReference type="NCBI Taxonomy" id="2763644"/>
    <lineage>
        <taxon>Bacteria</taxon>
        <taxon>Bacillati</taxon>
        <taxon>Bacillota</taxon>
        <taxon>Clostridia</taxon>
        <taxon>Peptostreptococcales</taxon>
        <taxon>Anaerovoracaceae</taxon>
        <taxon>Zhenpiania</taxon>
    </lineage>
</organism>
<name>A0A923SQE8_9FIRM</name>
<dbReference type="Pfam" id="PF12666">
    <property type="entry name" value="PrgI"/>
    <property type="match status" value="1"/>
</dbReference>
<keyword evidence="2" id="KW-0812">Transmembrane</keyword>
<dbReference type="RefSeq" id="WP_187302664.1">
    <property type="nucleotide sequence ID" value="NZ_JACRYT010000005.1"/>
</dbReference>
<evidence type="ECO:0000313" key="3">
    <source>
        <dbReference type="EMBL" id="MBC6679557.1"/>
    </source>
</evidence>
<dbReference type="AlphaFoldDB" id="A0A923SQE8"/>
<gene>
    <name evidence="3" type="ORF">H9L42_06930</name>
</gene>
<keyword evidence="4" id="KW-1185">Reference proteome</keyword>